<sequence>LKEAKILIEQWRVHYNTLQALQFFELGTSCS</sequence>
<dbReference type="EMBL" id="UINC01182221">
    <property type="protein sequence ID" value="SVD92310.1"/>
    <property type="molecule type" value="Genomic_DNA"/>
</dbReference>
<name>A0A382ZAJ3_9ZZZZ</name>
<proteinExistence type="predicted"/>
<feature type="non-terminal residue" evidence="1">
    <location>
        <position position="1"/>
    </location>
</feature>
<gene>
    <name evidence="1" type="ORF">METZ01_LOCUS445164</name>
</gene>
<organism evidence="1">
    <name type="scientific">marine metagenome</name>
    <dbReference type="NCBI Taxonomy" id="408172"/>
    <lineage>
        <taxon>unclassified sequences</taxon>
        <taxon>metagenomes</taxon>
        <taxon>ecological metagenomes</taxon>
    </lineage>
</organism>
<accession>A0A382ZAJ3</accession>
<reference evidence="1" key="1">
    <citation type="submission" date="2018-05" db="EMBL/GenBank/DDBJ databases">
        <authorList>
            <person name="Lanie J.A."/>
            <person name="Ng W.-L."/>
            <person name="Kazmierczak K.M."/>
            <person name="Andrzejewski T.M."/>
            <person name="Davidsen T.M."/>
            <person name="Wayne K.J."/>
            <person name="Tettelin H."/>
            <person name="Glass J.I."/>
            <person name="Rusch D."/>
            <person name="Podicherti R."/>
            <person name="Tsui H.-C.T."/>
            <person name="Winkler M.E."/>
        </authorList>
    </citation>
    <scope>NUCLEOTIDE SEQUENCE</scope>
</reference>
<protein>
    <submittedName>
        <fullName evidence="1">Uncharacterized protein</fullName>
    </submittedName>
</protein>
<evidence type="ECO:0000313" key="1">
    <source>
        <dbReference type="EMBL" id="SVD92310.1"/>
    </source>
</evidence>
<dbReference type="AlphaFoldDB" id="A0A382ZAJ3"/>